<name>A0A2P2IJA2_RHIMU</name>
<sequence length="19" mass="2541">MREMYRERLRERIFLMSSH</sequence>
<dbReference type="AlphaFoldDB" id="A0A2P2IJA2"/>
<accession>A0A2P2IJA2</accession>
<dbReference type="EMBL" id="GGEC01000815">
    <property type="protein sequence ID" value="MBW81298.1"/>
    <property type="molecule type" value="Transcribed_RNA"/>
</dbReference>
<organism evidence="1">
    <name type="scientific">Rhizophora mucronata</name>
    <name type="common">Asiatic mangrove</name>
    <dbReference type="NCBI Taxonomy" id="61149"/>
    <lineage>
        <taxon>Eukaryota</taxon>
        <taxon>Viridiplantae</taxon>
        <taxon>Streptophyta</taxon>
        <taxon>Embryophyta</taxon>
        <taxon>Tracheophyta</taxon>
        <taxon>Spermatophyta</taxon>
        <taxon>Magnoliopsida</taxon>
        <taxon>eudicotyledons</taxon>
        <taxon>Gunneridae</taxon>
        <taxon>Pentapetalae</taxon>
        <taxon>rosids</taxon>
        <taxon>fabids</taxon>
        <taxon>Malpighiales</taxon>
        <taxon>Rhizophoraceae</taxon>
        <taxon>Rhizophora</taxon>
    </lineage>
</organism>
<protein>
    <submittedName>
        <fullName evidence="1">Uncharacterized protein</fullName>
    </submittedName>
</protein>
<proteinExistence type="predicted"/>
<reference evidence="1" key="1">
    <citation type="submission" date="2018-02" db="EMBL/GenBank/DDBJ databases">
        <title>Rhizophora mucronata_Transcriptome.</title>
        <authorList>
            <person name="Meera S.P."/>
            <person name="Sreeshan A."/>
            <person name="Augustine A."/>
        </authorList>
    </citation>
    <scope>NUCLEOTIDE SEQUENCE</scope>
    <source>
        <tissue evidence="1">Leaf</tissue>
    </source>
</reference>
<evidence type="ECO:0000313" key="1">
    <source>
        <dbReference type="EMBL" id="MBW81298.1"/>
    </source>
</evidence>